<gene>
    <name evidence="11" type="ORF">SAMN05216249_10286</name>
</gene>
<keyword evidence="7 9" id="KW-1133">Transmembrane helix</keyword>
<evidence type="ECO:0000256" key="9">
    <source>
        <dbReference type="RuleBase" id="RU361157"/>
    </source>
</evidence>
<reference evidence="11 12" key="1">
    <citation type="submission" date="2016-10" db="EMBL/GenBank/DDBJ databases">
        <authorList>
            <person name="de Groot N.N."/>
        </authorList>
    </citation>
    <scope>NUCLEOTIDE SEQUENCE [LARGE SCALE GENOMIC DNA]</scope>
    <source>
        <strain evidence="11 12">DSM 5522</strain>
    </source>
</reference>
<dbReference type="PANTHER" id="PTHR30413">
    <property type="entry name" value="INNER MEMBRANE TRANSPORT PERMEASE"/>
    <property type="match status" value="1"/>
</dbReference>
<evidence type="ECO:0000259" key="10">
    <source>
        <dbReference type="PROSITE" id="PS51012"/>
    </source>
</evidence>
<dbReference type="GO" id="GO:0005886">
    <property type="term" value="C:plasma membrane"/>
    <property type="evidence" value="ECO:0007669"/>
    <property type="project" value="UniProtKB-SubCell"/>
</dbReference>
<evidence type="ECO:0000256" key="2">
    <source>
        <dbReference type="ARBA" id="ARBA00007783"/>
    </source>
</evidence>
<keyword evidence="8 9" id="KW-0472">Membrane</keyword>
<keyword evidence="5" id="KW-0997">Cell inner membrane</keyword>
<dbReference type="EMBL" id="FOJY01000002">
    <property type="protein sequence ID" value="SFA77423.1"/>
    <property type="molecule type" value="Genomic_DNA"/>
</dbReference>
<dbReference type="AlphaFoldDB" id="A0A1I0VN50"/>
<dbReference type="InterPro" id="IPR013525">
    <property type="entry name" value="ABC2_TM"/>
</dbReference>
<comment type="subcellular location">
    <subcellularLocation>
        <location evidence="1">Cell inner membrane</location>
        <topology evidence="1">Multi-pass membrane protein</topology>
    </subcellularLocation>
    <subcellularLocation>
        <location evidence="9">Cell membrane</location>
        <topology evidence="9">Multi-pass membrane protein</topology>
    </subcellularLocation>
</comment>
<feature type="transmembrane region" description="Helical" evidence="9">
    <location>
        <begin position="233"/>
        <end position="253"/>
    </location>
</feature>
<organism evidence="11 12">
    <name type="scientific">Acetitomaculum ruminis DSM 5522</name>
    <dbReference type="NCBI Taxonomy" id="1120918"/>
    <lineage>
        <taxon>Bacteria</taxon>
        <taxon>Bacillati</taxon>
        <taxon>Bacillota</taxon>
        <taxon>Clostridia</taxon>
        <taxon>Lachnospirales</taxon>
        <taxon>Lachnospiraceae</taxon>
        <taxon>Acetitomaculum</taxon>
    </lineage>
</organism>
<dbReference type="PANTHER" id="PTHR30413:SF8">
    <property type="entry name" value="TRANSPORT PERMEASE PROTEIN"/>
    <property type="match status" value="1"/>
</dbReference>
<dbReference type="OrthoDB" id="9794365at2"/>
<dbReference type="InterPro" id="IPR047817">
    <property type="entry name" value="ABC2_TM_bact-type"/>
</dbReference>
<sequence length="263" mass="30820">MKRFISDIQDNFKYLIYSAKSELKAEVANSYLNWIWWVLQPLCFMLIYTFMFSVVFNAREDYFPIFIFIGITMWDFFNKNITQSVKMIKRNKPIVTKVYVPKFILTISKMFVNGFKMAINFGIIVAMMIVFKVPVSINLLYLIPLMVTLWVITFGCMCIVMHFGVFIEDLSNVITIVFKMLFYMTGVFYDIHKRIGKSYPELANFMGNYNPMAYLVSSVRKCLIYTGEPDLKFLVMWFAIGIILSVIGVKIIYKYENGYAKVV</sequence>
<evidence type="ECO:0000256" key="7">
    <source>
        <dbReference type="ARBA" id="ARBA00022989"/>
    </source>
</evidence>
<dbReference type="PROSITE" id="PS51012">
    <property type="entry name" value="ABC_TM2"/>
    <property type="match status" value="1"/>
</dbReference>
<evidence type="ECO:0000256" key="1">
    <source>
        <dbReference type="ARBA" id="ARBA00004429"/>
    </source>
</evidence>
<evidence type="ECO:0000256" key="5">
    <source>
        <dbReference type="ARBA" id="ARBA00022519"/>
    </source>
</evidence>
<comment type="similarity">
    <text evidence="2 9">Belongs to the ABC-2 integral membrane protein family.</text>
</comment>
<keyword evidence="12" id="KW-1185">Reference proteome</keyword>
<dbReference type="GO" id="GO:0140359">
    <property type="term" value="F:ABC-type transporter activity"/>
    <property type="evidence" value="ECO:0007669"/>
    <property type="project" value="InterPro"/>
</dbReference>
<protein>
    <recommendedName>
        <fullName evidence="9">Transport permease protein</fullName>
    </recommendedName>
</protein>
<feature type="transmembrane region" description="Helical" evidence="9">
    <location>
        <begin position="173"/>
        <end position="191"/>
    </location>
</feature>
<accession>A0A1I0VN50</accession>
<dbReference type="Pfam" id="PF01061">
    <property type="entry name" value="ABC2_membrane"/>
    <property type="match status" value="1"/>
</dbReference>
<feature type="transmembrane region" description="Helical" evidence="9">
    <location>
        <begin position="147"/>
        <end position="167"/>
    </location>
</feature>
<evidence type="ECO:0000256" key="4">
    <source>
        <dbReference type="ARBA" id="ARBA00022475"/>
    </source>
</evidence>
<dbReference type="Proteomes" id="UP000198838">
    <property type="component" value="Unassembled WGS sequence"/>
</dbReference>
<dbReference type="GO" id="GO:0015920">
    <property type="term" value="P:lipopolysaccharide transport"/>
    <property type="evidence" value="ECO:0007669"/>
    <property type="project" value="TreeGrafter"/>
</dbReference>
<keyword evidence="4 9" id="KW-1003">Cell membrane</keyword>
<feature type="transmembrane region" description="Helical" evidence="9">
    <location>
        <begin position="118"/>
        <end position="140"/>
    </location>
</feature>
<feature type="transmembrane region" description="Helical" evidence="9">
    <location>
        <begin position="34"/>
        <end position="56"/>
    </location>
</feature>
<keyword evidence="3 9" id="KW-0813">Transport</keyword>
<evidence type="ECO:0000313" key="12">
    <source>
        <dbReference type="Proteomes" id="UP000198838"/>
    </source>
</evidence>
<keyword evidence="6 9" id="KW-0812">Transmembrane</keyword>
<evidence type="ECO:0000313" key="11">
    <source>
        <dbReference type="EMBL" id="SFA77423.1"/>
    </source>
</evidence>
<dbReference type="RefSeq" id="WP_092870085.1">
    <property type="nucleotide sequence ID" value="NZ_FOJY01000002.1"/>
</dbReference>
<evidence type="ECO:0000256" key="6">
    <source>
        <dbReference type="ARBA" id="ARBA00022692"/>
    </source>
</evidence>
<dbReference type="STRING" id="1120918.SAMN05216249_10286"/>
<evidence type="ECO:0000256" key="8">
    <source>
        <dbReference type="ARBA" id="ARBA00023136"/>
    </source>
</evidence>
<proteinExistence type="inferred from homology"/>
<feature type="domain" description="ABC transmembrane type-2" evidence="10">
    <location>
        <begin position="32"/>
        <end position="255"/>
    </location>
</feature>
<feature type="transmembrane region" description="Helical" evidence="9">
    <location>
        <begin position="62"/>
        <end position="82"/>
    </location>
</feature>
<evidence type="ECO:0000256" key="3">
    <source>
        <dbReference type="ARBA" id="ARBA00022448"/>
    </source>
</evidence>
<name>A0A1I0VN50_9FIRM</name>